<accession>A0A6A6REJ0</accession>
<evidence type="ECO:0008006" key="4">
    <source>
        <dbReference type="Google" id="ProtNLM"/>
    </source>
</evidence>
<protein>
    <recommendedName>
        <fullName evidence="4">F-box domain-containing protein</fullName>
    </recommendedName>
</protein>
<feature type="compositionally biased region" description="Basic and acidic residues" evidence="1">
    <location>
        <begin position="30"/>
        <end position="41"/>
    </location>
</feature>
<proteinExistence type="predicted"/>
<organism evidence="2 3">
    <name type="scientific">Lophium mytilinum</name>
    <dbReference type="NCBI Taxonomy" id="390894"/>
    <lineage>
        <taxon>Eukaryota</taxon>
        <taxon>Fungi</taxon>
        <taxon>Dikarya</taxon>
        <taxon>Ascomycota</taxon>
        <taxon>Pezizomycotina</taxon>
        <taxon>Dothideomycetes</taxon>
        <taxon>Pleosporomycetidae</taxon>
        <taxon>Mytilinidiales</taxon>
        <taxon>Mytilinidiaceae</taxon>
        <taxon>Lophium</taxon>
    </lineage>
</organism>
<evidence type="ECO:0000256" key="1">
    <source>
        <dbReference type="SAM" id="MobiDB-lite"/>
    </source>
</evidence>
<gene>
    <name evidence="2" type="ORF">BU16DRAFT_532548</name>
</gene>
<name>A0A6A6REJ0_9PEZI</name>
<dbReference type="SUPFAM" id="SSF52047">
    <property type="entry name" value="RNI-like"/>
    <property type="match status" value="1"/>
</dbReference>
<feature type="region of interest" description="Disordered" evidence="1">
    <location>
        <begin position="1"/>
        <end position="41"/>
    </location>
</feature>
<keyword evidence="3" id="KW-1185">Reference proteome</keyword>
<dbReference type="OrthoDB" id="10375821at2759"/>
<evidence type="ECO:0000313" key="3">
    <source>
        <dbReference type="Proteomes" id="UP000799750"/>
    </source>
</evidence>
<dbReference type="Proteomes" id="UP000799750">
    <property type="component" value="Unassembled WGS sequence"/>
</dbReference>
<feature type="compositionally biased region" description="Basic and acidic residues" evidence="1">
    <location>
        <begin position="10"/>
        <end position="19"/>
    </location>
</feature>
<reference evidence="2" key="1">
    <citation type="journal article" date="2020" name="Stud. Mycol.">
        <title>101 Dothideomycetes genomes: a test case for predicting lifestyles and emergence of pathogens.</title>
        <authorList>
            <person name="Haridas S."/>
            <person name="Albert R."/>
            <person name="Binder M."/>
            <person name="Bloem J."/>
            <person name="Labutti K."/>
            <person name="Salamov A."/>
            <person name="Andreopoulos B."/>
            <person name="Baker S."/>
            <person name="Barry K."/>
            <person name="Bills G."/>
            <person name="Bluhm B."/>
            <person name="Cannon C."/>
            <person name="Castanera R."/>
            <person name="Culley D."/>
            <person name="Daum C."/>
            <person name="Ezra D."/>
            <person name="Gonzalez J."/>
            <person name="Henrissat B."/>
            <person name="Kuo A."/>
            <person name="Liang C."/>
            <person name="Lipzen A."/>
            <person name="Lutzoni F."/>
            <person name="Magnuson J."/>
            <person name="Mondo S."/>
            <person name="Nolan M."/>
            <person name="Ohm R."/>
            <person name="Pangilinan J."/>
            <person name="Park H.-J."/>
            <person name="Ramirez L."/>
            <person name="Alfaro M."/>
            <person name="Sun H."/>
            <person name="Tritt A."/>
            <person name="Yoshinaga Y."/>
            <person name="Zwiers L.-H."/>
            <person name="Turgeon B."/>
            <person name="Goodwin S."/>
            <person name="Spatafora J."/>
            <person name="Crous P."/>
            <person name="Grigoriev I."/>
        </authorList>
    </citation>
    <scope>NUCLEOTIDE SEQUENCE</scope>
    <source>
        <strain evidence="2">CBS 269.34</strain>
    </source>
</reference>
<sequence>MSFSNTGGGKRAEAFDKTDISTAAPRKRIKNENERAEEKTPCHGGATLLDFPAEIIDHIAQFLPRNSFLALRATCTDLQQKTDYHFSRRHLKEKHVVLKFNRSRAGLLALVELASNASFANCVQKVVIGMDCGYYPYAVHRITPHSYRYNTGKLGWPAYFLDPPLEQSRSDGGVAVAMSVLFASLAALPSLEVLEFVDAPDNAEGTLLPAQDILHSQRAKPFVDLSWCNRCKKPSVFGQCVHKTMLCKAVAHMTEFRVDLPDHTHALGLSSLLPDIKATWPGEHGRRLELDLLREIHFSGEHDSLYQYDRYYWSLWQDLFNYSPQLEHLNLNGSMIPSSRLWDQCWSSVNLPSGLLTSLSLHGLNISSNKLAALFQQNGASLHHVSLDGVMLTRTTFPYQFPPIDVFLNVLAQYAEKLKYIFIRAIFHKNRPYLFGDETSSERLQAYLSHESKRVRDENFSIWRFSGPNAQATSNSRDLTGWKFEGEEVEAGLVFLRDNARLAPDNWL</sequence>
<dbReference type="EMBL" id="MU004181">
    <property type="protein sequence ID" value="KAF2502160.1"/>
    <property type="molecule type" value="Genomic_DNA"/>
</dbReference>
<dbReference type="AlphaFoldDB" id="A0A6A6REJ0"/>
<evidence type="ECO:0000313" key="2">
    <source>
        <dbReference type="EMBL" id="KAF2502160.1"/>
    </source>
</evidence>